<reference evidence="8 10" key="1">
    <citation type="journal article" date="2016" name="Genome Announc.">
        <title>Complete Genome Sequence of the Amino Acid-Fermenting Clostridium propionicum X2 (DSM 1682).</title>
        <authorList>
            <person name="Poehlein A."/>
            <person name="Schlien K."/>
            <person name="Chowdhury N.P."/>
            <person name="Gottschalk G."/>
            <person name="Buckel W."/>
            <person name="Daniel R."/>
        </authorList>
    </citation>
    <scope>NUCLEOTIDE SEQUENCE [LARGE SCALE GENOMIC DNA]</scope>
    <source>
        <strain evidence="8 10">X2</strain>
    </source>
</reference>
<evidence type="ECO:0000256" key="1">
    <source>
        <dbReference type="ARBA" id="ARBA00004651"/>
    </source>
</evidence>
<dbReference type="AlphaFoldDB" id="A0A0X1U814"/>
<reference evidence="11" key="3">
    <citation type="submission" date="2016-11" db="EMBL/GenBank/DDBJ databases">
        <authorList>
            <person name="Jaros S."/>
            <person name="Januszkiewicz K."/>
            <person name="Wedrychowicz H."/>
        </authorList>
    </citation>
    <scope>NUCLEOTIDE SEQUENCE [LARGE SCALE GENOMIC DNA]</scope>
    <source>
        <strain evidence="11">DSM 1682</strain>
    </source>
</reference>
<feature type="transmembrane region" description="Helical" evidence="7">
    <location>
        <begin position="82"/>
        <end position="108"/>
    </location>
</feature>
<dbReference type="EMBL" id="FQUA01000004">
    <property type="protein sequence ID" value="SHE62897.1"/>
    <property type="molecule type" value="Genomic_DNA"/>
</dbReference>
<protein>
    <submittedName>
        <fullName evidence="8 9">Permease</fullName>
    </submittedName>
</protein>
<comment type="similarity">
    <text evidence="2">Belongs to the UPF0718 family.</text>
</comment>
<keyword evidence="4 7" id="KW-0812">Transmembrane</keyword>
<evidence type="ECO:0000313" key="8">
    <source>
        <dbReference type="EMBL" id="AMJ41075.1"/>
    </source>
</evidence>
<dbReference type="InterPro" id="IPR005524">
    <property type="entry name" value="DUF318"/>
</dbReference>
<organism evidence="9 11">
    <name type="scientific">Anaerotignum propionicum DSM 1682</name>
    <dbReference type="NCBI Taxonomy" id="991789"/>
    <lineage>
        <taxon>Bacteria</taxon>
        <taxon>Bacillati</taxon>
        <taxon>Bacillota</taxon>
        <taxon>Clostridia</taxon>
        <taxon>Lachnospirales</taxon>
        <taxon>Anaerotignaceae</taxon>
        <taxon>Anaerotignum</taxon>
    </lineage>
</organism>
<evidence type="ECO:0000256" key="2">
    <source>
        <dbReference type="ARBA" id="ARBA00006386"/>
    </source>
</evidence>
<gene>
    <name evidence="8" type="ORF">CPRO_14820</name>
    <name evidence="9" type="ORF">SAMN02745151_01293</name>
</gene>
<dbReference type="RefSeq" id="WP_312070280.1">
    <property type="nucleotide sequence ID" value="NZ_CP014223.1"/>
</dbReference>
<keyword evidence="3" id="KW-1003">Cell membrane</keyword>
<feature type="transmembrane region" description="Helical" evidence="7">
    <location>
        <begin position="144"/>
        <end position="162"/>
    </location>
</feature>
<dbReference type="Proteomes" id="UP000184204">
    <property type="component" value="Unassembled WGS sequence"/>
</dbReference>
<feature type="transmembrane region" description="Helical" evidence="7">
    <location>
        <begin position="114"/>
        <end position="132"/>
    </location>
</feature>
<evidence type="ECO:0000256" key="4">
    <source>
        <dbReference type="ARBA" id="ARBA00022692"/>
    </source>
</evidence>
<dbReference type="KEGG" id="cpro:CPRO_14820"/>
<accession>A0A0X1U814</accession>
<proteinExistence type="inferred from homology"/>
<evidence type="ECO:0000313" key="10">
    <source>
        <dbReference type="Proteomes" id="UP000068026"/>
    </source>
</evidence>
<evidence type="ECO:0000256" key="7">
    <source>
        <dbReference type="SAM" id="Phobius"/>
    </source>
</evidence>
<dbReference type="GO" id="GO:0005886">
    <property type="term" value="C:plasma membrane"/>
    <property type="evidence" value="ECO:0007669"/>
    <property type="project" value="UniProtKB-SubCell"/>
</dbReference>
<keyword evidence="6 7" id="KW-0472">Membrane</keyword>
<evidence type="ECO:0000256" key="3">
    <source>
        <dbReference type="ARBA" id="ARBA00022475"/>
    </source>
</evidence>
<name>A0A0X1U814_ANAPI</name>
<evidence type="ECO:0000256" key="5">
    <source>
        <dbReference type="ARBA" id="ARBA00022989"/>
    </source>
</evidence>
<evidence type="ECO:0000313" key="9">
    <source>
        <dbReference type="EMBL" id="SHE62897.1"/>
    </source>
</evidence>
<comment type="subcellular location">
    <subcellularLocation>
        <location evidence="1">Cell membrane</location>
        <topology evidence="1">Multi-pass membrane protein</topology>
    </subcellularLocation>
</comment>
<dbReference type="Pfam" id="PF03773">
    <property type="entry name" value="ArsP_1"/>
    <property type="match status" value="1"/>
</dbReference>
<reference evidence="9" key="4">
    <citation type="submission" date="2016-11" db="EMBL/GenBank/DDBJ databases">
        <authorList>
            <person name="Varghese N."/>
            <person name="Submissions S."/>
        </authorList>
    </citation>
    <scope>NUCLEOTIDE SEQUENCE</scope>
    <source>
        <strain evidence="9">DSM 1682</strain>
    </source>
</reference>
<evidence type="ECO:0000256" key="6">
    <source>
        <dbReference type="ARBA" id="ARBA00023136"/>
    </source>
</evidence>
<keyword evidence="5 7" id="KW-1133">Transmembrane helix</keyword>
<reference evidence="10" key="2">
    <citation type="submission" date="2016-01" db="EMBL/GenBank/DDBJ databases">
        <authorList>
            <person name="Poehlein A."/>
            <person name="Schlien K."/>
            <person name="Gottschalk G."/>
            <person name="Buckel W."/>
            <person name="Daniel R."/>
        </authorList>
    </citation>
    <scope>NUCLEOTIDE SEQUENCE [LARGE SCALE GENOMIC DNA]</scope>
    <source>
        <strain evidence="10">X2</strain>
    </source>
</reference>
<dbReference type="EMBL" id="CP014223">
    <property type="protein sequence ID" value="AMJ41075.1"/>
    <property type="molecule type" value="Genomic_DNA"/>
</dbReference>
<evidence type="ECO:0000313" key="11">
    <source>
        <dbReference type="Proteomes" id="UP000184204"/>
    </source>
</evidence>
<feature type="transmembrane region" description="Helical" evidence="7">
    <location>
        <begin position="40"/>
        <end position="61"/>
    </location>
</feature>
<keyword evidence="10" id="KW-1185">Reference proteome</keyword>
<sequence>MMKKVLTILKRYRFFLFSLVILGILTTFKPQVGMKSAGISLFQLTQMLLVVPPVFILLGLLDVWIPRETMVKYMGENSGLKGMFLAFIIGSFAAGPLYGAFPIASVFMKKGVKFTNLMIFIGAWSTTKIPMLMFEMTYMGMKFALTRLAVDIPGIILIAFTLNRTLSKKEVEEIYKAAESLDI</sequence>
<dbReference type="Proteomes" id="UP000068026">
    <property type="component" value="Chromosome"/>
</dbReference>